<dbReference type="InterPro" id="IPR029058">
    <property type="entry name" value="AB_hydrolase_fold"/>
</dbReference>
<dbReference type="RefSeq" id="WP_247809586.1">
    <property type="nucleotide sequence ID" value="NZ_CP095855.1"/>
</dbReference>
<protein>
    <submittedName>
        <fullName evidence="2">Alpha/beta hydrolase</fullName>
    </submittedName>
</protein>
<dbReference type="Pfam" id="PF08386">
    <property type="entry name" value="Abhydrolase_4"/>
    <property type="match status" value="1"/>
</dbReference>
<dbReference type="SUPFAM" id="SSF53474">
    <property type="entry name" value="alpha/beta-Hydrolases"/>
    <property type="match status" value="1"/>
</dbReference>
<feature type="domain" description="Peptidase S33 tripeptidyl aminopeptidase-like C-terminal" evidence="1">
    <location>
        <begin position="9"/>
        <end position="82"/>
    </location>
</feature>
<evidence type="ECO:0000313" key="2">
    <source>
        <dbReference type="EMBL" id="UPK67311.1"/>
    </source>
</evidence>
<gene>
    <name evidence="2" type="ORF">MYF79_20435</name>
</gene>
<dbReference type="Gene3D" id="3.40.50.1820">
    <property type="entry name" value="alpha/beta hydrolase"/>
    <property type="match status" value="1"/>
</dbReference>
<keyword evidence="3" id="KW-1185">Reference proteome</keyword>
<name>A0ABY4HU48_CHIFI</name>
<reference evidence="2 3" key="1">
    <citation type="submission" date="2022-04" db="EMBL/GenBank/DDBJ databases">
        <title>The arsenic-methylating capacity of Chitinophaga filiformis YT5 during chitin decomposition.</title>
        <authorList>
            <person name="Chen G."/>
            <person name="Liang Y."/>
        </authorList>
    </citation>
    <scope>NUCLEOTIDE SEQUENCE [LARGE SCALE GENOMIC DNA]</scope>
    <source>
        <strain evidence="2 3">YT5</strain>
    </source>
</reference>
<organism evidence="2 3">
    <name type="scientific">Chitinophaga filiformis</name>
    <name type="common">Myxococcus filiformis</name>
    <name type="synonym">Flexibacter filiformis</name>
    <dbReference type="NCBI Taxonomy" id="104663"/>
    <lineage>
        <taxon>Bacteria</taxon>
        <taxon>Pseudomonadati</taxon>
        <taxon>Bacteroidota</taxon>
        <taxon>Chitinophagia</taxon>
        <taxon>Chitinophagales</taxon>
        <taxon>Chitinophagaceae</taxon>
        <taxon>Chitinophaga</taxon>
    </lineage>
</organism>
<dbReference type="Proteomes" id="UP000830198">
    <property type="component" value="Chromosome"/>
</dbReference>
<dbReference type="InterPro" id="IPR013595">
    <property type="entry name" value="Pept_S33_TAP-like_C"/>
</dbReference>
<evidence type="ECO:0000313" key="3">
    <source>
        <dbReference type="Proteomes" id="UP000830198"/>
    </source>
</evidence>
<proteinExistence type="predicted"/>
<accession>A0ABY4HU48</accession>
<dbReference type="GO" id="GO:0016787">
    <property type="term" value="F:hydrolase activity"/>
    <property type="evidence" value="ECO:0007669"/>
    <property type="project" value="UniProtKB-KW"/>
</dbReference>
<keyword evidence="2" id="KW-0378">Hydrolase</keyword>
<dbReference type="EMBL" id="CP095855">
    <property type="protein sequence ID" value="UPK67311.1"/>
    <property type="molecule type" value="Genomic_DNA"/>
</dbReference>
<evidence type="ECO:0000259" key="1">
    <source>
        <dbReference type="Pfam" id="PF08386"/>
    </source>
</evidence>
<sequence>MAQLHAILDWAKPGADSLDRLTQTRQPVFIVNGNDDIVVPTINSYIMARHMPNAQLSLYPDANHGSIFQYANLFVNQATEFLKRL</sequence>